<gene>
    <name evidence="2" type="ORF">G6M46_16080</name>
</gene>
<dbReference type="Pfam" id="PF11871">
    <property type="entry name" value="DUF3391"/>
    <property type="match status" value="1"/>
</dbReference>
<organism evidence="2 3">
    <name type="scientific">Agrobacterium tumefaciens</name>
    <dbReference type="NCBI Taxonomy" id="358"/>
    <lineage>
        <taxon>Bacteria</taxon>
        <taxon>Pseudomonadati</taxon>
        <taxon>Pseudomonadota</taxon>
        <taxon>Alphaproteobacteria</taxon>
        <taxon>Hyphomicrobiales</taxon>
        <taxon>Rhizobiaceae</taxon>
        <taxon>Rhizobium/Agrobacterium group</taxon>
        <taxon>Agrobacterium</taxon>
        <taxon>Agrobacterium tumefaciens complex</taxon>
    </lineage>
</organism>
<evidence type="ECO:0000313" key="2">
    <source>
        <dbReference type="EMBL" id="NTC29655.1"/>
    </source>
</evidence>
<reference evidence="2" key="1">
    <citation type="journal article" date="2020" name="Science">
        <title>Unexpected conservation and global transmission of agrobacterial virulence plasmids.</title>
        <authorList>
            <person name="Weisberg A.J."/>
            <person name="Davis E.W. 2nd"/>
            <person name="Tabima J."/>
            <person name="Belcher M.S."/>
            <person name="Miller M."/>
            <person name="Kuo C.H."/>
            <person name="Loper J.E."/>
            <person name="Grunwald N.J."/>
            <person name="Putnam M.L."/>
            <person name="Chang J.H."/>
        </authorList>
    </citation>
    <scope>NUCLEOTIDE SEQUENCE</scope>
    <source>
        <strain evidence="2">17-1853-1a</strain>
    </source>
</reference>
<evidence type="ECO:0000313" key="3">
    <source>
        <dbReference type="Proteomes" id="UP000702952"/>
    </source>
</evidence>
<protein>
    <submittedName>
        <fullName evidence="2">DUF3391 domain-containing protein</fullName>
    </submittedName>
</protein>
<comment type="caution">
    <text evidence="2">The sequence shown here is derived from an EMBL/GenBank/DDBJ whole genome shotgun (WGS) entry which is preliminary data.</text>
</comment>
<dbReference type="Gene3D" id="1.10.3210.10">
    <property type="entry name" value="Hypothetical protein af1432"/>
    <property type="match status" value="1"/>
</dbReference>
<sequence length="147" mass="15950">MNRPEDVEALKASGVRGVIINTNDGADVAVAAPGKTRHAVPKAQVTRALQTIEHSKPLIKAMFGDARMGNSVPVGNATQVVEHIAECMTDSSRALIEVSRLKTRDEYTFLHSIAVTALMVHRGRSIKIGERTAQTWQWADCCTISAK</sequence>
<evidence type="ECO:0000259" key="1">
    <source>
        <dbReference type="Pfam" id="PF11871"/>
    </source>
</evidence>
<dbReference type="Proteomes" id="UP000702952">
    <property type="component" value="Unassembled WGS sequence"/>
</dbReference>
<accession>A0AA44F6C0</accession>
<dbReference type="EMBL" id="JAAMAY010000027">
    <property type="protein sequence ID" value="NTC29655.1"/>
    <property type="molecule type" value="Genomic_DNA"/>
</dbReference>
<feature type="domain" description="DUF3391" evidence="1">
    <location>
        <begin position="4"/>
        <end position="75"/>
    </location>
</feature>
<proteinExistence type="predicted"/>
<name>A0AA44F6C0_AGRTU</name>
<dbReference type="InterPro" id="IPR021812">
    <property type="entry name" value="DUF3391"/>
</dbReference>
<dbReference type="AlphaFoldDB" id="A0AA44F6C0"/>